<dbReference type="EMBL" id="NBSK02000005">
    <property type="protein sequence ID" value="KAJ0206560.1"/>
    <property type="molecule type" value="Genomic_DNA"/>
</dbReference>
<feature type="domain" description="Retrovirus-related Pol polyprotein from transposon TNT 1-94-like beta-barrel" evidence="1">
    <location>
        <begin position="27"/>
        <end position="98"/>
    </location>
</feature>
<evidence type="ECO:0000313" key="2">
    <source>
        <dbReference type="EMBL" id="KAJ0206560.1"/>
    </source>
</evidence>
<dbReference type="AlphaFoldDB" id="A0A9R1XA44"/>
<accession>A0A9R1XA44</accession>
<dbReference type="Proteomes" id="UP000235145">
    <property type="component" value="Unassembled WGS sequence"/>
</dbReference>
<keyword evidence="3" id="KW-1185">Reference proteome</keyword>
<dbReference type="Pfam" id="PF22936">
    <property type="entry name" value="Pol_BBD"/>
    <property type="match status" value="1"/>
</dbReference>
<proteinExistence type="predicted"/>
<protein>
    <recommendedName>
        <fullName evidence="1">Retrovirus-related Pol polyprotein from transposon TNT 1-94-like beta-barrel domain-containing protein</fullName>
    </recommendedName>
</protein>
<dbReference type="InterPro" id="IPR054722">
    <property type="entry name" value="PolX-like_BBD"/>
</dbReference>
<sequence length="124" mass="14418">MLLHFFTGVNSVYEKLVLYDEQYDENWYIDSGCSHHMTGRKENLRDFRNLDNVVVKFGSNNKCKVKRYGKVMNGKFRVNRVVYVKGLKHNLISVSQLVIGTGNQVVFDEEGRIISNKETKEILL</sequence>
<evidence type="ECO:0000313" key="3">
    <source>
        <dbReference type="Proteomes" id="UP000235145"/>
    </source>
</evidence>
<gene>
    <name evidence="2" type="ORF">LSAT_V11C500289890</name>
</gene>
<name>A0A9R1XA44_LACSA</name>
<reference evidence="2 3" key="1">
    <citation type="journal article" date="2017" name="Nat. Commun.">
        <title>Genome assembly with in vitro proximity ligation data and whole-genome triplication in lettuce.</title>
        <authorList>
            <person name="Reyes-Chin-Wo S."/>
            <person name="Wang Z."/>
            <person name="Yang X."/>
            <person name="Kozik A."/>
            <person name="Arikit S."/>
            <person name="Song C."/>
            <person name="Xia L."/>
            <person name="Froenicke L."/>
            <person name="Lavelle D.O."/>
            <person name="Truco M.J."/>
            <person name="Xia R."/>
            <person name="Zhu S."/>
            <person name="Xu C."/>
            <person name="Xu H."/>
            <person name="Xu X."/>
            <person name="Cox K."/>
            <person name="Korf I."/>
            <person name="Meyers B.C."/>
            <person name="Michelmore R.W."/>
        </authorList>
    </citation>
    <scope>NUCLEOTIDE SEQUENCE [LARGE SCALE GENOMIC DNA]</scope>
    <source>
        <strain evidence="3">cv. Salinas</strain>
        <tissue evidence="2">Seedlings</tissue>
    </source>
</reference>
<comment type="caution">
    <text evidence="2">The sequence shown here is derived from an EMBL/GenBank/DDBJ whole genome shotgun (WGS) entry which is preliminary data.</text>
</comment>
<evidence type="ECO:0000259" key="1">
    <source>
        <dbReference type="Pfam" id="PF22936"/>
    </source>
</evidence>
<organism evidence="2 3">
    <name type="scientific">Lactuca sativa</name>
    <name type="common">Garden lettuce</name>
    <dbReference type="NCBI Taxonomy" id="4236"/>
    <lineage>
        <taxon>Eukaryota</taxon>
        <taxon>Viridiplantae</taxon>
        <taxon>Streptophyta</taxon>
        <taxon>Embryophyta</taxon>
        <taxon>Tracheophyta</taxon>
        <taxon>Spermatophyta</taxon>
        <taxon>Magnoliopsida</taxon>
        <taxon>eudicotyledons</taxon>
        <taxon>Gunneridae</taxon>
        <taxon>Pentapetalae</taxon>
        <taxon>asterids</taxon>
        <taxon>campanulids</taxon>
        <taxon>Asterales</taxon>
        <taxon>Asteraceae</taxon>
        <taxon>Cichorioideae</taxon>
        <taxon>Cichorieae</taxon>
        <taxon>Lactucinae</taxon>
        <taxon>Lactuca</taxon>
    </lineage>
</organism>